<gene>
    <name evidence="1" type="ORF">HHL27_20590</name>
</gene>
<evidence type="ECO:0000313" key="1">
    <source>
        <dbReference type="EMBL" id="NML96069.1"/>
    </source>
</evidence>
<protein>
    <submittedName>
        <fullName evidence="1">YdcH family protein</fullName>
    </submittedName>
</protein>
<name>A0A7Y0GCK1_9SPHN</name>
<dbReference type="InterPro" id="IPR038444">
    <property type="entry name" value="DUF465_sf"/>
</dbReference>
<dbReference type="Gene3D" id="6.10.280.50">
    <property type="match status" value="1"/>
</dbReference>
<evidence type="ECO:0000313" key="2">
    <source>
        <dbReference type="Proteomes" id="UP000583556"/>
    </source>
</evidence>
<proteinExistence type="predicted"/>
<sequence>MSNLTFRLLERHQKLDAALRLAQTRRWVDPFEIARLKKLKLMVKDRLSRLARRSRAKSSLSTGG</sequence>
<dbReference type="InterPro" id="IPR007420">
    <property type="entry name" value="DUF465"/>
</dbReference>
<dbReference type="Pfam" id="PF04325">
    <property type="entry name" value="DUF465"/>
    <property type="match status" value="1"/>
</dbReference>
<dbReference type="EMBL" id="JABBGM010000016">
    <property type="protein sequence ID" value="NML96069.1"/>
    <property type="molecule type" value="Genomic_DNA"/>
</dbReference>
<comment type="caution">
    <text evidence="1">The sequence shown here is derived from an EMBL/GenBank/DDBJ whole genome shotgun (WGS) entry which is preliminary data.</text>
</comment>
<reference evidence="1 2" key="1">
    <citation type="submission" date="2020-04" db="EMBL/GenBank/DDBJ databases">
        <title>Novosphingobium sp. TW-4 isolated from soil.</title>
        <authorList>
            <person name="Dahal R.H."/>
            <person name="Chaudhary D.K."/>
        </authorList>
    </citation>
    <scope>NUCLEOTIDE SEQUENCE [LARGE SCALE GENOMIC DNA]</scope>
    <source>
        <strain evidence="1 2">TW-4</strain>
    </source>
</reference>
<organism evidence="1 2">
    <name type="scientific">Novosphingobium olei</name>
    <dbReference type="NCBI Taxonomy" id="2728851"/>
    <lineage>
        <taxon>Bacteria</taxon>
        <taxon>Pseudomonadati</taxon>
        <taxon>Pseudomonadota</taxon>
        <taxon>Alphaproteobacteria</taxon>
        <taxon>Sphingomonadales</taxon>
        <taxon>Sphingomonadaceae</taxon>
        <taxon>Novosphingobium</taxon>
    </lineage>
</organism>
<accession>A0A7Y0GCK1</accession>
<dbReference type="Proteomes" id="UP000583556">
    <property type="component" value="Unassembled WGS sequence"/>
</dbReference>
<dbReference type="AlphaFoldDB" id="A0A7Y0GCK1"/>
<keyword evidence="2" id="KW-1185">Reference proteome</keyword>
<dbReference type="RefSeq" id="WP_169495271.1">
    <property type="nucleotide sequence ID" value="NZ_JABBGM010000016.1"/>
</dbReference>